<reference evidence="2" key="1">
    <citation type="submission" date="2023-07" db="EMBL/GenBank/DDBJ databases">
        <title>Thauera sp. CAU 1555 isolated from sand of Yaerae Beach.</title>
        <authorList>
            <person name="Kim W."/>
        </authorList>
    </citation>
    <scope>NUCLEOTIDE SEQUENCE [LARGE SCALE GENOMIC DNA]</scope>
    <source>
        <strain evidence="2">CAU 1555</strain>
    </source>
</reference>
<keyword evidence="1" id="KW-0489">Methyltransferase</keyword>
<dbReference type="GO" id="GO:0032259">
    <property type="term" value="P:methylation"/>
    <property type="evidence" value="ECO:0007669"/>
    <property type="project" value="UniProtKB-KW"/>
</dbReference>
<evidence type="ECO:0000313" key="1">
    <source>
        <dbReference type="EMBL" id="MBD8503051.1"/>
    </source>
</evidence>
<dbReference type="Gene3D" id="3.40.50.150">
    <property type="entry name" value="Vaccinia Virus protein VP39"/>
    <property type="match status" value="2"/>
</dbReference>
<comment type="caution">
    <text evidence="1">The sequence shown here is derived from an EMBL/GenBank/DDBJ whole genome shotgun (WGS) entry which is preliminary data.</text>
</comment>
<dbReference type="Pfam" id="PF13489">
    <property type="entry name" value="Methyltransf_23"/>
    <property type="match status" value="1"/>
</dbReference>
<dbReference type="GO" id="GO:0008168">
    <property type="term" value="F:methyltransferase activity"/>
    <property type="evidence" value="ECO:0007669"/>
    <property type="project" value="UniProtKB-KW"/>
</dbReference>
<dbReference type="InterPro" id="IPR029063">
    <property type="entry name" value="SAM-dependent_MTases_sf"/>
</dbReference>
<keyword evidence="2" id="KW-1185">Reference proteome</keyword>
<organism evidence="1 2">
    <name type="scientific">Thauera sedimentorum</name>
    <dbReference type="NCBI Taxonomy" id="2767595"/>
    <lineage>
        <taxon>Bacteria</taxon>
        <taxon>Pseudomonadati</taxon>
        <taxon>Pseudomonadota</taxon>
        <taxon>Betaproteobacteria</taxon>
        <taxon>Rhodocyclales</taxon>
        <taxon>Zoogloeaceae</taxon>
        <taxon>Thauera</taxon>
    </lineage>
</organism>
<keyword evidence="1" id="KW-0808">Transferase</keyword>
<gene>
    <name evidence="1" type="ORF">IFO67_09165</name>
</gene>
<evidence type="ECO:0000313" key="2">
    <source>
        <dbReference type="Proteomes" id="UP000603602"/>
    </source>
</evidence>
<protein>
    <submittedName>
        <fullName evidence="1">Class I SAM-dependent methyltransferase</fullName>
    </submittedName>
</protein>
<proteinExistence type="predicted"/>
<name>A0ABR9BA31_9RHOO</name>
<dbReference type="EMBL" id="JACYTO010000001">
    <property type="protein sequence ID" value="MBD8503051.1"/>
    <property type="molecule type" value="Genomic_DNA"/>
</dbReference>
<dbReference type="Proteomes" id="UP000603602">
    <property type="component" value="Unassembled WGS sequence"/>
</dbReference>
<sequence>MASSRHACPLCGGGAVRALASVGGQDYLRCEICAVSYLDPAQRLALAAERAFYDTHRNATDDPGYRRFLARLADPLMARLPAGSEGLDYGCGPAPALAALLEEGGHRVACYDPYYRPQAELLERRYDFVTCTEVAEHFHDPATEFARLAGLLRPGGWLAVMTCFQTDDARFANWHYRRDPTHVVFYREASFAWLAAHLGFTLDVPAKDVALLRRPM</sequence>
<dbReference type="SUPFAM" id="SSF53335">
    <property type="entry name" value="S-adenosyl-L-methionine-dependent methyltransferases"/>
    <property type="match status" value="1"/>
</dbReference>
<accession>A0ABR9BA31</accession>